<evidence type="ECO:0000256" key="2">
    <source>
        <dbReference type="ARBA" id="ARBA00022428"/>
    </source>
</evidence>
<comment type="catalytic activity">
    <reaction evidence="4">
        <text>cyclic dehypoxanthinylfutalosinate = 1,4-dihydroxy-6-naphthoate + dihydroxyacetone</text>
        <dbReference type="Rhea" id="RHEA:33087"/>
        <dbReference type="ChEBI" id="CHEBI:16016"/>
        <dbReference type="ChEBI" id="CHEBI:64254"/>
        <dbReference type="ChEBI" id="CHEBI:64270"/>
        <dbReference type="EC" id="4.1.99.29"/>
    </reaction>
</comment>
<feature type="active site" description="Proton acceptor" evidence="4">
    <location>
        <position position="146"/>
    </location>
</feature>
<dbReference type="SUPFAM" id="SSF53850">
    <property type="entry name" value="Periplasmic binding protein-like II"/>
    <property type="match status" value="1"/>
</dbReference>
<protein>
    <recommendedName>
        <fullName evidence="4">1,4-dihydroxy-6-naphtoate synthase</fullName>
        <ecNumber evidence="4">4.1.99.29</ecNumber>
    </recommendedName>
    <alternativeName>
        <fullName evidence="4">Menaquinone biosynthetic enzyme MqnD</fullName>
    </alternativeName>
</protein>
<dbReference type="InterPro" id="IPR030869">
    <property type="entry name" value="MqnD"/>
</dbReference>
<keyword evidence="3 4" id="KW-0456">Lyase</keyword>
<dbReference type="GO" id="GO:0016830">
    <property type="term" value="F:carbon-carbon lyase activity"/>
    <property type="evidence" value="ECO:0007669"/>
    <property type="project" value="UniProtKB-UniRule"/>
</dbReference>
<dbReference type="PANTHER" id="PTHR37167:SF1">
    <property type="entry name" value="1,4-DIHYDROXY-6-NAPHTOATE SYNTHASE"/>
    <property type="match status" value="1"/>
</dbReference>
<keyword evidence="6" id="KW-1185">Reference proteome</keyword>
<gene>
    <name evidence="4" type="primary">mqnD</name>
    <name evidence="5" type="ORF">LPTSP4_34640</name>
</gene>
<keyword evidence="2 4" id="KW-0474">Menaquinone biosynthesis</keyword>
<feature type="binding site" evidence="4">
    <location>
        <begin position="107"/>
        <end position="108"/>
    </location>
    <ligand>
        <name>substrate</name>
    </ligand>
</feature>
<dbReference type="InterPro" id="IPR003773">
    <property type="entry name" value="Menaquinone_biosynth"/>
</dbReference>
<dbReference type="EMBL" id="BFBB01000009">
    <property type="protein sequence ID" value="GBF51926.1"/>
    <property type="molecule type" value="Genomic_DNA"/>
</dbReference>
<dbReference type="GO" id="GO:0009234">
    <property type="term" value="P:menaquinone biosynthetic process"/>
    <property type="evidence" value="ECO:0007669"/>
    <property type="project" value="UniProtKB-UniRule"/>
</dbReference>
<sequence>MISIAYSPCPNDTFLFYHLVHKKIKGYESISEELWDVENLNQFAREGKFPVTKISFAAYFTVIDRYVLLETGSALGKGCGPILVRKKGSHANLTAQSRIVVPGLLTTANLLLSLYTESNFEAIPTRYDKIIPSLLSGEEDFGVIIHEERFTFESRGLEKVVDLGQWWEDNTGLMIPLGAIAIRRDIPRSDAIHFQRGLQESLKQAYLHPDLMKSYIQEHSQNKDPQVIQSHIDLYVNEYTKKLGTEGHKAIESLYNKALQIGFAGVQNSNLPLFLGEAE</sequence>
<evidence type="ECO:0000313" key="5">
    <source>
        <dbReference type="EMBL" id="GBF51926.1"/>
    </source>
</evidence>
<dbReference type="EC" id="4.1.99.29" evidence="4"/>
<organism evidence="5 6">
    <name type="scientific">Leptospira ryugenii</name>
    <dbReference type="NCBI Taxonomy" id="1917863"/>
    <lineage>
        <taxon>Bacteria</taxon>
        <taxon>Pseudomonadati</taxon>
        <taxon>Spirochaetota</taxon>
        <taxon>Spirochaetia</taxon>
        <taxon>Leptospirales</taxon>
        <taxon>Leptospiraceae</taxon>
        <taxon>Leptospira</taxon>
    </lineage>
</organism>
<feature type="binding site" evidence="4">
    <location>
        <begin position="53"/>
        <end position="55"/>
    </location>
    <ligand>
        <name>substrate</name>
    </ligand>
</feature>
<dbReference type="UniPathway" id="UPA00079"/>
<reference evidence="5 6" key="1">
    <citation type="submission" date="2018-02" db="EMBL/GenBank/DDBJ databases">
        <title>Novel Leptospira species isolated from soil and water in Japan.</title>
        <authorList>
            <person name="Nakao R."/>
            <person name="Masuzawa T."/>
        </authorList>
    </citation>
    <scope>NUCLEOTIDE SEQUENCE [LARGE SCALE GENOMIC DNA]</scope>
    <source>
        <strain evidence="5 6">YH101</strain>
    </source>
</reference>
<evidence type="ECO:0000256" key="4">
    <source>
        <dbReference type="HAMAP-Rule" id="MF_00996"/>
    </source>
</evidence>
<dbReference type="Gene3D" id="3.40.190.10">
    <property type="entry name" value="Periplasmic binding protein-like II"/>
    <property type="match status" value="2"/>
</dbReference>
<comment type="pathway">
    <text evidence="1 4">Quinol/quinone metabolism; menaquinone biosynthesis.</text>
</comment>
<comment type="similarity">
    <text evidence="4">Belongs to the MqnA/MqnD family. MqnD subfamily.</text>
</comment>
<dbReference type="Pfam" id="PF02621">
    <property type="entry name" value="VitK2_biosynth"/>
    <property type="match status" value="1"/>
</dbReference>
<dbReference type="PANTHER" id="PTHR37167">
    <property type="entry name" value="1,4-DIHYDROXY-6-NAPHTOATE SYNTHASE"/>
    <property type="match status" value="1"/>
</dbReference>
<evidence type="ECO:0000256" key="3">
    <source>
        <dbReference type="ARBA" id="ARBA00023239"/>
    </source>
</evidence>
<dbReference type="Proteomes" id="UP000245133">
    <property type="component" value="Unassembled WGS sequence"/>
</dbReference>
<dbReference type="RefSeq" id="WP_108978315.1">
    <property type="nucleotide sequence ID" value="NZ_BFBB01000009.1"/>
</dbReference>
<proteinExistence type="inferred from homology"/>
<name>A0A2P2E4Z0_9LEPT</name>
<accession>A0A2P2E4Z0</accession>
<dbReference type="OrthoDB" id="9809439at2"/>
<dbReference type="AlphaFoldDB" id="A0A2P2E4Z0"/>
<comment type="caution">
    <text evidence="5">The sequence shown here is derived from an EMBL/GenBank/DDBJ whole genome shotgun (WGS) entry which is preliminary data.</text>
</comment>
<comment type="function">
    <text evidence="4">Catalyzes the conversion of cyclic dehypoxanthine futalosine (cyclic DHFL) into 1,4-dihydroxy-6-naphthoate, a step in the biosynthesis of menaquinone (MK, vitamin K2).</text>
</comment>
<evidence type="ECO:0000256" key="1">
    <source>
        <dbReference type="ARBA" id="ARBA00004863"/>
    </source>
</evidence>
<dbReference type="HAMAP" id="MF_00996">
    <property type="entry name" value="MqnD"/>
    <property type="match status" value="1"/>
</dbReference>
<dbReference type="CDD" id="cd13635">
    <property type="entry name" value="PBP2_Ttha1568_Mqnd"/>
    <property type="match status" value="1"/>
</dbReference>
<evidence type="ECO:0000313" key="6">
    <source>
        <dbReference type="Proteomes" id="UP000245133"/>
    </source>
</evidence>